<evidence type="ECO:0000256" key="1">
    <source>
        <dbReference type="SAM" id="MobiDB-lite"/>
    </source>
</evidence>
<dbReference type="InterPro" id="IPR007956">
    <property type="entry name" value="Malonyl_CoA_deC_C"/>
</dbReference>
<feature type="domain" description="Malonyl-CoA decarboxylase C-terminal" evidence="2">
    <location>
        <begin position="174"/>
        <end position="417"/>
    </location>
</feature>
<keyword evidence="5" id="KW-1185">Reference proteome</keyword>
<dbReference type="Pfam" id="PF05292">
    <property type="entry name" value="MCD"/>
    <property type="match status" value="1"/>
</dbReference>
<evidence type="ECO:0000259" key="2">
    <source>
        <dbReference type="Pfam" id="PF05292"/>
    </source>
</evidence>
<dbReference type="GO" id="GO:0050080">
    <property type="term" value="F:malonyl-CoA decarboxylase activity"/>
    <property type="evidence" value="ECO:0007669"/>
    <property type="project" value="InterPro"/>
</dbReference>
<proteinExistence type="predicted"/>
<dbReference type="InterPro" id="IPR038917">
    <property type="entry name" value="Malonyl_CoA_deC"/>
</dbReference>
<evidence type="ECO:0000259" key="3">
    <source>
        <dbReference type="Pfam" id="PF17408"/>
    </source>
</evidence>
<name>A0A8J7S491_9PROT</name>
<evidence type="ECO:0000313" key="5">
    <source>
        <dbReference type="Proteomes" id="UP000672602"/>
    </source>
</evidence>
<dbReference type="Gene3D" id="1.20.140.90">
    <property type="entry name" value="Malonyl-CoA decarboxylase, oligemerization domain"/>
    <property type="match status" value="1"/>
</dbReference>
<dbReference type="InterPro" id="IPR035372">
    <property type="entry name" value="MCD_N"/>
</dbReference>
<dbReference type="InterPro" id="IPR038351">
    <property type="entry name" value="MCD_N_sf"/>
</dbReference>
<comment type="caution">
    <text evidence="4">The sequence shown here is derived from an EMBL/GenBank/DDBJ whole genome shotgun (WGS) entry which is preliminary data.</text>
</comment>
<dbReference type="Gene3D" id="3.40.630.150">
    <property type="entry name" value="Malonyl-CoA decarboxylase, catalytic domain"/>
    <property type="match status" value="1"/>
</dbReference>
<reference evidence="4" key="1">
    <citation type="submission" date="2021-04" db="EMBL/GenBank/DDBJ databases">
        <authorList>
            <person name="Zhang D.-C."/>
        </authorList>
    </citation>
    <scope>NUCLEOTIDE SEQUENCE</scope>
    <source>
        <strain evidence="4">CGMCC 1.15697</strain>
    </source>
</reference>
<dbReference type="PANTHER" id="PTHR28641:SF1">
    <property type="entry name" value="MALONYL-COA DECARBOXYLASE, MITOCHONDRIAL"/>
    <property type="match status" value="1"/>
</dbReference>
<sequence length="468" mass="51160">MAAGTGAGAGDMTRATSFFNELIGAILDRRPGRPASLDGRPVETLCADLLSSRGEISSNRIGAAILDGYRAMDEAGRRAFFGYLTEALDLDPEGAAEAARRYAEAPTVENLAALERHAEPRRQELFRRLNHVPGATAEMVAMRRDLIGLLKENAALRRTDHDLQHLLRSWFNRGFLVLRPISWRTPAHILEKVIAYEAVHAITSWEELRRRLEPSDRRCFAFFHPSMPDEPLVFVEVALTRGIPGSIQAVLSDDRQVLPERDADTAVFYSISNCQAGLRGISFGNSLIKQVVADLSAEMPWLKTFVTLSPVPGFNRWLDALAEDAPWAGEAASVRDARRTAMETGDFSALEAAGETLRRMAAHYLFHEKRGDGLPLDPVARFHLGNGAMLHAVHALADRSGNGLALASGVMVNYLYDLGAVERNHEDFAGSGTVATSRAVRELAGRAPARSQTGANQIGPTQSRMTQS</sequence>
<organism evidence="4 5">
    <name type="scientific">Marivibrio halodurans</name>
    <dbReference type="NCBI Taxonomy" id="2039722"/>
    <lineage>
        <taxon>Bacteria</taxon>
        <taxon>Pseudomonadati</taxon>
        <taxon>Pseudomonadota</taxon>
        <taxon>Alphaproteobacteria</taxon>
        <taxon>Rhodospirillales</taxon>
        <taxon>Rhodospirillaceae</taxon>
        <taxon>Marivibrio</taxon>
    </lineage>
</organism>
<evidence type="ECO:0000313" key="4">
    <source>
        <dbReference type="EMBL" id="MBP5858449.1"/>
    </source>
</evidence>
<dbReference type="EMBL" id="JAGMWN010000008">
    <property type="protein sequence ID" value="MBP5858449.1"/>
    <property type="molecule type" value="Genomic_DNA"/>
</dbReference>
<feature type="compositionally biased region" description="Polar residues" evidence="1">
    <location>
        <begin position="450"/>
        <end position="468"/>
    </location>
</feature>
<dbReference type="InterPro" id="IPR042303">
    <property type="entry name" value="Malonyl_CoA_deC_C_sf"/>
</dbReference>
<protein>
    <submittedName>
        <fullName evidence="4">Malonyl-CoA decarboxylase</fullName>
    </submittedName>
</protein>
<dbReference type="GO" id="GO:0006633">
    <property type="term" value="P:fatty acid biosynthetic process"/>
    <property type="evidence" value="ECO:0007669"/>
    <property type="project" value="InterPro"/>
</dbReference>
<dbReference type="PANTHER" id="PTHR28641">
    <property type="match status" value="1"/>
</dbReference>
<accession>A0A8J7S491</accession>
<gene>
    <name evidence="4" type="ORF">KAJ83_15620</name>
</gene>
<dbReference type="Proteomes" id="UP000672602">
    <property type="component" value="Unassembled WGS sequence"/>
</dbReference>
<feature type="domain" description="Malonyl-CoA decarboxylase N-terminal" evidence="3">
    <location>
        <begin position="91"/>
        <end position="171"/>
    </location>
</feature>
<feature type="region of interest" description="Disordered" evidence="1">
    <location>
        <begin position="444"/>
        <end position="468"/>
    </location>
</feature>
<dbReference type="AlphaFoldDB" id="A0A8J7S491"/>
<dbReference type="Pfam" id="PF17408">
    <property type="entry name" value="MCD_N"/>
    <property type="match status" value="1"/>
</dbReference>